<dbReference type="InterPro" id="IPR036291">
    <property type="entry name" value="NAD(P)-bd_dom_sf"/>
</dbReference>
<dbReference type="Proteomes" id="UP000313066">
    <property type="component" value="Unassembled WGS sequence"/>
</dbReference>
<gene>
    <name evidence="2" type="ORF">FH610_021600</name>
</gene>
<evidence type="ECO:0000259" key="1">
    <source>
        <dbReference type="Pfam" id="PF13460"/>
    </source>
</evidence>
<dbReference type="InterPro" id="IPR051207">
    <property type="entry name" value="ComplexI_NDUFA9_subunit"/>
</dbReference>
<evidence type="ECO:0000313" key="2">
    <source>
        <dbReference type="EMBL" id="KAB8183124.1"/>
    </source>
</evidence>
<sequence length="265" mass="27885">MSDSILVTGGTGTLGRHVVGRLLEAGADVRVLSRSPRPGMPYASVKGDLTTGAGLERAVGGVSTVVHLASDPRRPRGDVEGTRRLAEAARAAGAGHLVFISIVGVDRHPYSYYRAKYEAERVVAASGLPHTILRTTQFHDFVLLLARSLVRLPVVPVPAGWRFQPVDTSEVAERLAALASAAPAGRVPDMGGPEILPARDLVRAYLSATGRRRPLMSVRVPGKTAAAFRQGVHLAPGQATGVRTFAEFLAGRGTPERPVSGRGAA</sequence>
<reference evidence="2 3" key="1">
    <citation type="submission" date="2019-10" db="EMBL/GenBank/DDBJ databases">
        <title>Nonomuraea sp. nov., isolated from Phyllanthus amarus.</title>
        <authorList>
            <person name="Klykleung N."/>
            <person name="Tanasupawat S."/>
        </authorList>
    </citation>
    <scope>NUCLEOTIDE SEQUENCE [LARGE SCALE GENOMIC DNA]</scope>
    <source>
        <strain evidence="2 3">CR1-09</strain>
    </source>
</reference>
<dbReference type="InterPro" id="IPR016040">
    <property type="entry name" value="NAD(P)-bd_dom"/>
</dbReference>
<protein>
    <submittedName>
        <fullName evidence="2">NAD(P)H-binding protein</fullName>
    </submittedName>
</protein>
<organism evidence="2 3">
    <name type="scientific">Microbispora catharanthi</name>
    <dbReference type="NCBI Taxonomy" id="1712871"/>
    <lineage>
        <taxon>Bacteria</taxon>
        <taxon>Bacillati</taxon>
        <taxon>Actinomycetota</taxon>
        <taxon>Actinomycetes</taxon>
        <taxon>Streptosporangiales</taxon>
        <taxon>Streptosporangiaceae</taxon>
        <taxon>Microbispora</taxon>
    </lineage>
</organism>
<dbReference type="PANTHER" id="PTHR12126">
    <property type="entry name" value="NADH-UBIQUINONE OXIDOREDUCTASE 39 KDA SUBUNIT-RELATED"/>
    <property type="match status" value="1"/>
</dbReference>
<dbReference type="EMBL" id="VDMA02000011">
    <property type="protein sequence ID" value="KAB8183124.1"/>
    <property type="molecule type" value="Genomic_DNA"/>
</dbReference>
<dbReference type="RefSeq" id="WP_139576334.1">
    <property type="nucleotide sequence ID" value="NZ_VDMA02000011.1"/>
</dbReference>
<name>A0A5N6BRP5_9ACTN</name>
<dbReference type="GO" id="GO:0044877">
    <property type="term" value="F:protein-containing complex binding"/>
    <property type="evidence" value="ECO:0007669"/>
    <property type="project" value="TreeGrafter"/>
</dbReference>
<comment type="caution">
    <text evidence="2">The sequence shown here is derived from an EMBL/GenBank/DDBJ whole genome shotgun (WGS) entry which is preliminary data.</text>
</comment>
<proteinExistence type="predicted"/>
<dbReference type="Gene3D" id="3.40.50.720">
    <property type="entry name" value="NAD(P)-binding Rossmann-like Domain"/>
    <property type="match status" value="1"/>
</dbReference>
<evidence type="ECO:0000313" key="3">
    <source>
        <dbReference type="Proteomes" id="UP000313066"/>
    </source>
</evidence>
<dbReference type="SUPFAM" id="SSF51735">
    <property type="entry name" value="NAD(P)-binding Rossmann-fold domains"/>
    <property type="match status" value="1"/>
</dbReference>
<dbReference type="Pfam" id="PF13460">
    <property type="entry name" value="NAD_binding_10"/>
    <property type="match status" value="1"/>
</dbReference>
<dbReference type="AlphaFoldDB" id="A0A5N6BRP5"/>
<accession>A0A5N6BRP5</accession>
<dbReference type="PANTHER" id="PTHR12126:SF11">
    <property type="entry name" value="NADH DEHYDROGENASE [UBIQUINONE] 1 ALPHA SUBCOMPLEX SUBUNIT 9, MITOCHONDRIAL"/>
    <property type="match status" value="1"/>
</dbReference>
<keyword evidence="3" id="KW-1185">Reference proteome</keyword>
<feature type="domain" description="NAD(P)-binding" evidence="1">
    <location>
        <begin position="9"/>
        <end position="140"/>
    </location>
</feature>